<comment type="caution">
    <text evidence="3">The sequence shown here is derived from an EMBL/GenBank/DDBJ whole genome shotgun (WGS) entry which is preliminary data.</text>
</comment>
<sequence length="255" mass="27185">MGRDGESSKSDEEWERFVREAEAGSGDAPEEPSARARSVTGPLREEPGPPDTWRGHEPPRRRAGKARYVVGLLVAAGLLVVALDPGRVTGWFGGSGGDGDDAGRPLAAESKRPDQPPPTAPASQQPTLEQPFRGSPAARWADGPAGIGMPAARATGWMSKAQVARALARSRDFLVPSDLDAGVLRGERPAKAMALMNPRQQDVRAYLAAAFRTPSRTNDPLLLFSRFDPAKVKLVGNVVKTRGRLTHAVVTATRS</sequence>
<dbReference type="Proteomes" id="UP000655443">
    <property type="component" value="Unassembled WGS sequence"/>
</dbReference>
<accession>A0A919D1V2</accession>
<proteinExistence type="predicted"/>
<dbReference type="AlphaFoldDB" id="A0A919D1V2"/>
<dbReference type="RefSeq" id="WP_189953248.1">
    <property type="nucleotide sequence ID" value="NZ_BMVG01000006.1"/>
</dbReference>
<feature type="transmembrane region" description="Helical" evidence="2">
    <location>
        <begin position="66"/>
        <end position="83"/>
    </location>
</feature>
<reference evidence="3" key="1">
    <citation type="journal article" date="2014" name="Int. J. Syst. Evol. Microbiol.">
        <title>Complete genome sequence of Corynebacterium casei LMG S-19264T (=DSM 44701T), isolated from a smear-ripened cheese.</title>
        <authorList>
            <consortium name="US DOE Joint Genome Institute (JGI-PGF)"/>
            <person name="Walter F."/>
            <person name="Albersmeier A."/>
            <person name="Kalinowski J."/>
            <person name="Ruckert C."/>
        </authorList>
    </citation>
    <scope>NUCLEOTIDE SEQUENCE</scope>
    <source>
        <strain evidence="3">JCM 4714</strain>
    </source>
</reference>
<feature type="compositionally biased region" description="Basic and acidic residues" evidence="1">
    <location>
        <begin position="43"/>
        <end position="60"/>
    </location>
</feature>
<evidence type="ECO:0000256" key="1">
    <source>
        <dbReference type="SAM" id="MobiDB-lite"/>
    </source>
</evidence>
<evidence type="ECO:0000313" key="4">
    <source>
        <dbReference type="Proteomes" id="UP000655443"/>
    </source>
</evidence>
<feature type="region of interest" description="Disordered" evidence="1">
    <location>
        <begin position="1"/>
        <end position="61"/>
    </location>
</feature>
<feature type="region of interest" description="Disordered" evidence="1">
    <location>
        <begin position="93"/>
        <end position="146"/>
    </location>
</feature>
<evidence type="ECO:0000256" key="2">
    <source>
        <dbReference type="SAM" id="Phobius"/>
    </source>
</evidence>
<name>A0A919D1V2_9ACTN</name>
<feature type="compositionally biased region" description="Basic and acidic residues" evidence="1">
    <location>
        <begin position="1"/>
        <end position="22"/>
    </location>
</feature>
<keyword evidence="4" id="KW-1185">Reference proteome</keyword>
<keyword evidence="2" id="KW-1133">Transmembrane helix</keyword>
<keyword evidence="2" id="KW-0472">Membrane</keyword>
<organism evidence="3 4">
    <name type="scientific">Streptomyces alanosinicus</name>
    <dbReference type="NCBI Taxonomy" id="68171"/>
    <lineage>
        <taxon>Bacteria</taxon>
        <taxon>Bacillati</taxon>
        <taxon>Actinomycetota</taxon>
        <taxon>Actinomycetes</taxon>
        <taxon>Kitasatosporales</taxon>
        <taxon>Streptomycetaceae</taxon>
        <taxon>Streptomyces</taxon>
    </lineage>
</organism>
<evidence type="ECO:0000313" key="3">
    <source>
        <dbReference type="EMBL" id="GHE04157.1"/>
    </source>
</evidence>
<gene>
    <name evidence="3" type="ORF">GCM10010339_34610</name>
</gene>
<reference evidence="3" key="2">
    <citation type="submission" date="2020-09" db="EMBL/GenBank/DDBJ databases">
        <authorList>
            <person name="Sun Q."/>
            <person name="Ohkuma M."/>
        </authorList>
    </citation>
    <scope>NUCLEOTIDE SEQUENCE</scope>
    <source>
        <strain evidence="3">JCM 4714</strain>
    </source>
</reference>
<dbReference type="EMBL" id="BMVG01000006">
    <property type="protein sequence ID" value="GHE04157.1"/>
    <property type="molecule type" value="Genomic_DNA"/>
</dbReference>
<protein>
    <submittedName>
        <fullName evidence="3">Uncharacterized protein</fullName>
    </submittedName>
</protein>
<keyword evidence="2" id="KW-0812">Transmembrane</keyword>